<dbReference type="EMBL" id="ASPP01022085">
    <property type="protein sequence ID" value="ETO11753.1"/>
    <property type="molecule type" value="Genomic_DNA"/>
</dbReference>
<evidence type="ECO:0000313" key="1">
    <source>
        <dbReference type="EMBL" id="ETO11753.1"/>
    </source>
</evidence>
<evidence type="ECO:0000313" key="2">
    <source>
        <dbReference type="Proteomes" id="UP000023152"/>
    </source>
</evidence>
<sequence length="104" mass="12212">MTNTRNKELLLDCILIGKVKCNGGMQDNNNDEKYVKEIKTLVRLFGESINREELRKKIVHYNGNVDLVIKDIVQQFVEKEVLKYKKKKKKTMCFSHSIDINPQK</sequence>
<gene>
    <name evidence="1" type="ORF">RFI_25623</name>
</gene>
<dbReference type="AlphaFoldDB" id="X6MCK9"/>
<name>X6MCK9_RETFI</name>
<organism evidence="1 2">
    <name type="scientific">Reticulomyxa filosa</name>
    <dbReference type="NCBI Taxonomy" id="46433"/>
    <lineage>
        <taxon>Eukaryota</taxon>
        <taxon>Sar</taxon>
        <taxon>Rhizaria</taxon>
        <taxon>Retaria</taxon>
        <taxon>Foraminifera</taxon>
        <taxon>Monothalamids</taxon>
        <taxon>Reticulomyxidae</taxon>
        <taxon>Reticulomyxa</taxon>
    </lineage>
</organism>
<accession>X6MCK9</accession>
<comment type="caution">
    <text evidence="1">The sequence shown here is derived from an EMBL/GenBank/DDBJ whole genome shotgun (WGS) entry which is preliminary data.</text>
</comment>
<proteinExistence type="predicted"/>
<dbReference type="Proteomes" id="UP000023152">
    <property type="component" value="Unassembled WGS sequence"/>
</dbReference>
<reference evidence="1 2" key="1">
    <citation type="journal article" date="2013" name="Curr. Biol.">
        <title>The Genome of the Foraminiferan Reticulomyxa filosa.</title>
        <authorList>
            <person name="Glockner G."/>
            <person name="Hulsmann N."/>
            <person name="Schleicher M."/>
            <person name="Noegel A.A."/>
            <person name="Eichinger L."/>
            <person name="Gallinger C."/>
            <person name="Pawlowski J."/>
            <person name="Sierra R."/>
            <person name="Euteneuer U."/>
            <person name="Pillet L."/>
            <person name="Moustafa A."/>
            <person name="Platzer M."/>
            <person name="Groth M."/>
            <person name="Szafranski K."/>
            <person name="Schliwa M."/>
        </authorList>
    </citation>
    <scope>NUCLEOTIDE SEQUENCE [LARGE SCALE GENOMIC DNA]</scope>
</reference>
<keyword evidence="2" id="KW-1185">Reference proteome</keyword>
<protein>
    <submittedName>
        <fullName evidence="1">Uncharacterized protein</fullName>
    </submittedName>
</protein>